<evidence type="ECO:0000313" key="3">
    <source>
        <dbReference type="EMBL" id="MDQ0507397.1"/>
    </source>
</evidence>
<dbReference type="Gene3D" id="3.30.420.240">
    <property type="match status" value="1"/>
</dbReference>
<dbReference type="InterPro" id="IPR006517">
    <property type="entry name" value="Phage_terminase_lsu-like_C"/>
</dbReference>
<dbReference type="Proteomes" id="UP001241747">
    <property type="component" value="Unassembled WGS sequence"/>
</dbReference>
<protein>
    <submittedName>
        <fullName evidence="3">Phage terminase large subunit-like protein</fullName>
    </submittedName>
</protein>
<comment type="caution">
    <text evidence="3">The sequence shown here is derived from an EMBL/GenBank/DDBJ whole genome shotgun (WGS) entry which is preliminary data.</text>
</comment>
<reference evidence="3 4" key="1">
    <citation type="submission" date="2023-07" db="EMBL/GenBank/DDBJ databases">
        <title>Genomic Encyclopedia of Type Strains, Phase IV (KMG-IV): sequencing the most valuable type-strain genomes for metagenomic binning, comparative biology and taxonomic classification.</title>
        <authorList>
            <person name="Goeker M."/>
        </authorList>
    </citation>
    <scope>NUCLEOTIDE SEQUENCE [LARGE SCALE GENOMIC DNA]</scope>
    <source>
        <strain evidence="3 4">DSM 3770</strain>
    </source>
</reference>
<dbReference type="Pfam" id="PF17289">
    <property type="entry name" value="Terminase_6C"/>
    <property type="match status" value="1"/>
</dbReference>
<dbReference type="EMBL" id="JAUSVY010000018">
    <property type="protein sequence ID" value="MDQ0507397.1"/>
    <property type="molecule type" value="Genomic_DNA"/>
</dbReference>
<keyword evidence="4" id="KW-1185">Reference proteome</keyword>
<evidence type="ECO:0000256" key="1">
    <source>
        <dbReference type="ARBA" id="ARBA00022612"/>
    </source>
</evidence>
<evidence type="ECO:0000313" key="4">
    <source>
        <dbReference type="Proteomes" id="UP001241747"/>
    </source>
</evidence>
<sequence>MTPASWEALYQQNPIVAGGNLFKSEWFLEHDEPPRMKWRAIYVDTAQKTRERNDYSVFEHWGQGMDGKAYLLSLTRGRFEAPELEATAIRLWSEAAKLDRDRWGALRKMAVEDKVSGTGLIQGLRRKAIPVVPIQRDKDKFTRAQDIVPSVASGLVSIPKTAPWKKDFMSEILSFPDGAHDDQVDPFMDAISDMCGAPQLIIPDGALARSRGFRL</sequence>
<proteinExistence type="predicted"/>
<organism evidence="3 4">
    <name type="scientific">Xanthobacter agilis</name>
    <dbReference type="NCBI Taxonomy" id="47492"/>
    <lineage>
        <taxon>Bacteria</taxon>
        <taxon>Pseudomonadati</taxon>
        <taxon>Pseudomonadota</taxon>
        <taxon>Alphaproteobacteria</taxon>
        <taxon>Hyphomicrobiales</taxon>
        <taxon>Xanthobacteraceae</taxon>
        <taxon>Xanthobacter</taxon>
    </lineage>
</organism>
<dbReference type="NCBIfam" id="TIGR01630">
    <property type="entry name" value="psiM2_ORF9"/>
    <property type="match status" value="1"/>
</dbReference>
<gene>
    <name evidence="3" type="ORF">QOZ94_004221</name>
</gene>
<keyword evidence="1" id="KW-1188">Viral release from host cell</keyword>
<dbReference type="RefSeq" id="WP_237345783.1">
    <property type="nucleotide sequence ID" value="NZ_JABWGX010000013.1"/>
</dbReference>
<feature type="domain" description="Terminase large subunit gp17-like C-terminal" evidence="2">
    <location>
        <begin position="41"/>
        <end position="192"/>
    </location>
</feature>
<accession>A0ABU0LJS7</accession>
<evidence type="ECO:0000259" key="2">
    <source>
        <dbReference type="Pfam" id="PF17289"/>
    </source>
</evidence>
<dbReference type="InterPro" id="IPR035421">
    <property type="entry name" value="Terminase_6C"/>
</dbReference>
<name>A0ABU0LJS7_XANAG</name>